<protein>
    <submittedName>
        <fullName evidence="1">Os03g0819450 protein</fullName>
    </submittedName>
</protein>
<proteinExistence type="predicted"/>
<evidence type="ECO:0000313" key="2">
    <source>
        <dbReference type="Proteomes" id="UP000059680"/>
    </source>
</evidence>
<reference evidence="1 2" key="3">
    <citation type="journal article" date="2013" name="Rice">
        <title>Improvement of the Oryza sativa Nipponbare reference genome using next generation sequence and optical map data.</title>
        <authorList>
            <person name="Kawahara Y."/>
            <person name="de la Bastide M."/>
            <person name="Hamilton J.P."/>
            <person name="Kanamori H."/>
            <person name="McCombie W.R."/>
            <person name="Ouyang S."/>
            <person name="Schwartz D.C."/>
            <person name="Tanaka T."/>
            <person name="Wu J."/>
            <person name="Zhou S."/>
            <person name="Childs K.L."/>
            <person name="Davidson R.M."/>
            <person name="Lin H."/>
            <person name="Quesada-Ocampo L."/>
            <person name="Vaillancourt B."/>
            <person name="Sakai H."/>
            <person name="Lee S.S."/>
            <person name="Kim J."/>
            <person name="Numa H."/>
            <person name="Itoh T."/>
            <person name="Buell C.R."/>
            <person name="Matsumoto T."/>
        </authorList>
    </citation>
    <scope>NUCLEOTIDE SEQUENCE [LARGE SCALE GENOMIC DNA]</scope>
    <source>
        <strain evidence="2">cv. Nipponbare</strain>
    </source>
</reference>
<dbReference type="EMBL" id="AP014959">
    <property type="protein sequence ID" value="BAS87076.1"/>
    <property type="molecule type" value="Genomic_DNA"/>
</dbReference>
<dbReference type="Gramene" id="Os03t0819450-00">
    <property type="protein sequence ID" value="Os03t0819450-00"/>
    <property type="gene ID" value="Os03g0819450"/>
</dbReference>
<dbReference type="Proteomes" id="UP000059680">
    <property type="component" value="Chromosome 3"/>
</dbReference>
<sequence>MLLPSPAVLPVNRSWLTGDLAERARSNGAALVWPDHRLPLQARAYRRGRRRRAREALHVLEQQRRHAATAVSGEF</sequence>
<evidence type="ECO:0000313" key="1">
    <source>
        <dbReference type="EMBL" id="BAS87076.1"/>
    </source>
</evidence>
<reference evidence="1 2" key="2">
    <citation type="journal article" date="2013" name="Plant Cell Physiol.">
        <title>Rice Annotation Project Database (RAP-DB): an integrative and interactive database for rice genomics.</title>
        <authorList>
            <person name="Sakai H."/>
            <person name="Lee S.S."/>
            <person name="Tanaka T."/>
            <person name="Numa H."/>
            <person name="Kim J."/>
            <person name="Kawahara Y."/>
            <person name="Wakimoto H."/>
            <person name="Yang C.C."/>
            <person name="Iwamoto M."/>
            <person name="Abe T."/>
            <person name="Yamada Y."/>
            <person name="Muto A."/>
            <person name="Inokuchi H."/>
            <person name="Ikemura T."/>
            <person name="Matsumoto T."/>
            <person name="Sasaki T."/>
            <person name="Itoh T."/>
        </authorList>
    </citation>
    <scope>NUCLEOTIDE SEQUENCE [LARGE SCALE GENOMIC DNA]</scope>
    <source>
        <strain evidence="2">cv. Nipponbare</strain>
    </source>
</reference>
<gene>
    <name evidence="1" type="ordered locus">Os03g0819450</name>
    <name evidence="1" type="ORF">OSNPB_030819450</name>
</gene>
<reference evidence="2" key="1">
    <citation type="journal article" date="2005" name="Nature">
        <title>The map-based sequence of the rice genome.</title>
        <authorList>
            <consortium name="International rice genome sequencing project (IRGSP)"/>
            <person name="Matsumoto T."/>
            <person name="Wu J."/>
            <person name="Kanamori H."/>
            <person name="Katayose Y."/>
            <person name="Fujisawa M."/>
            <person name="Namiki N."/>
            <person name="Mizuno H."/>
            <person name="Yamamoto K."/>
            <person name="Antonio B.A."/>
            <person name="Baba T."/>
            <person name="Sakata K."/>
            <person name="Nagamura Y."/>
            <person name="Aoki H."/>
            <person name="Arikawa K."/>
            <person name="Arita K."/>
            <person name="Bito T."/>
            <person name="Chiden Y."/>
            <person name="Fujitsuka N."/>
            <person name="Fukunaka R."/>
            <person name="Hamada M."/>
            <person name="Harada C."/>
            <person name="Hayashi A."/>
            <person name="Hijishita S."/>
            <person name="Honda M."/>
            <person name="Hosokawa S."/>
            <person name="Ichikawa Y."/>
            <person name="Idonuma A."/>
            <person name="Iijima M."/>
            <person name="Ikeda M."/>
            <person name="Ikeno M."/>
            <person name="Ito K."/>
            <person name="Ito S."/>
            <person name="Ito T."/>
            <person name="Ito Y."/>
            <person name="Ito Y."/>
            <person name="Iwabuchi A."/>
            <person name="Kamiya K."/>
            <person name="Karasawa W."/>
            <person name="Kurita K."/>
            <person name="Katagiri S."/>
            <person name="Kikuta A."/>
            <person name="Kobayashi H."/>
            <person name="Kobayashi N."/>
            <person name="Machita K."/>
            <person name="Maehara T."/>
            <person name="Masukawa M."/>
            <person name="Mizubayashi T."/>
            <person name="Mukai Y."/>
            <person name="Nagasaki H."/>
            <person name="Nagata Y."/>
            <person name="Naito S."/>
            <person name="Nakashima M."/>
            <person name="Nakama Y."/>
            <person name="Nakamichi Y."/>
            <person name="Nakamura M."/>
            <person name="Meguro A."/>
            <person name="Negishi M."/>
            <person name="Ohta I."/>
            <person name="Ohta T."/>
            <person name="Okamoto M."/>
            <person name="Ono N."/>
            <person name="Saji S."/>
            <person name="Sakaguchi M."/>
            <person name="Sakai K."/>
            <person name="Shibata M."/>
            <person name="Shimokawa T."/>
            <person name="Song J."/>
            <person name="Takazaki Y."/>
            <person name="Terasawa K."/>
            <person name="Tsugane M."/>
            <person name="Tsuji K."/>
            <person name="Ueda S."/>
            <person name="Waki K."/>
            <person name="Yamagata H."/>
            <person name="Yamamoto M."/>
            <person name="Yamamoto S."/>
            <person name="Yamane H."/>
            <person name="Yoshiki S."/>
            <person name="Yoshihara R."/>
            <person name="Yukawa K."/>
            <person name="Zhong H."/>
            <person name="Yano M."/>
            <person name="Yuan Q."/>
            <person name="Ouyang S."/>
            <person name="Liu J."/>
            <person name="Jones K.M."/>
            <person name="Gansberger K."/>
            <person name="Moffat K."/>
            <person name="Hill J."/>
            <person name="Bera J."/>
            <person name="Fadrosh D."/>
            <person name="Jin S."/>
            <person name="Johri S."/>
            <person name="Kim M."/>
            <person name="Overton L."/>
            <person name="Reardon M."/>
            <person name="Tsitrin T."/>
            <person name="Vuong H."/>
            <person name="Weaver B."/>
            <person name="Ciecko A."/>
            <person name="Tallon L."/>
            <person name="Jackson J."/>
            <person name="Pai G."/>
            <person name="Aken S.V."/>
            <person name="Utterback T."/>
            <person name="Reidmuller S."/>
            <person name="Feldblyum T."/>
            <person name="Hsiao J."/>
            <person name="Zismann V."/>
            <person name="Iobst S."/>
            <person name="de Vazeille A.R."/>
            <person name="Buell C.R."/>
            <person name="Ying K."/>
            <person name="Li Y."/>
            <person name="Lu T."/>
            <person name="Huang Y."/>
            <person name="Zhao Q."/>
            <person name="Feng Q."/>
            <person name="Zhang L."/>
            <person name="Zhu J."/>
            <person name="Weng Q."/>
            <person name="Mu J."/>
            <person name="Lu Y."/>
            <person name="Fan D."/>
            <person name="Liu Y."/>
            <person name="Guan J."/>
            <person name="Zhang Y."/>
            <person name="Yu S."/>
            <person name="Liu X."/>
            <person name="Zhang Y."/>
            <person name="Hong G."/>
            <person name="Han B."/>
            <person name="Choisne N."/>
            <person name="Demange N."/>
            <person name="Orjeda G."/>
            <person name="Samain S."/>
            <person name="Cattolico L."/>
            <person name="Pelletier E."/>
            <person name="Couloux A."/>
            <person name="Segurens B."/>
            <person name="Wincker P."/>
            <person name="D'Hont A."/>
            <person name="Scarpelli C."/>
            <person name="Weissenbach J."/>
            <person name="Salanoubat M."/>
            <person name="Quetier F."/>
            <person name="Yu Y."/>
            <person name="Kim H.R."/>
            <person name="Rambo T."/>
            <person name="Currie J."/>
            <person name="Collura K."/>
            <person name="Luo M."/>
            <person name="Yang T."/>
            <person name="Ammiraju J.S.S."/>
            <person name="Engler F."/>
            <person name="Soderlund C."/>
            <person name="Wing R.A."/>
            <person name="Palmer L.E."/>
            <person name="de la Bastide M."/>
            <person name="Spiegel L."/>
            <person name="Nascimento L."/>
            <person name="Zutavern T."/>
            <person name="O'Shaughnessy A."/>
            <person name="Dike S."/>
            <person name="Dedhia N."/>
            <person name="Preston R."/>
            <person name="Balija V."/>
            <person name="McCombie W.R."/>
            <person name="Chow T."/>
            <person name="Chen H."/>
            <person name="Chung M."/>
            <person name="Chen C."/>
            <person name="Shaw J."/>
            <person name="Wu H."/>
            <person name="Hsiao K."/>
            <person name="Chao Y."/>
            <person name="Chu M."/>
            <person name="Cheng C."/>
            <person name="Hour A."/>
            <person name="Lee P."/>
            <person name="Lin S."/>
            <person name="Lin Y."/>
            <person name="Liou J."/>
            <person name="Liu S."/>
            <person name="Hsing Y."/>
            <person name="Raghuvanshi S."/>
            <person name="Mohanty A."/>
            <person name="Bharti A.K."/>
            <person name="Gaur A."/>
            <person name="Gupta V."/>
            <person name="Kumar D."/>
            <person name="Ravi V."/>
            <person name="Vij S."/>
            <person name="Kapur A."/>
            <person name="Khurana P."/>
            <person name="Khurana P."/>
            <person name="Khurana J.P."/>
            <person name="Tyagi A.K."/>
            <person name="Gaikwad K."/>
            <person name="Singh A."/>
            <person name="Dalal V."/>
            <person name="Srivastava S."/>
            <person name="Dixit A."/>
            <person name="Pal A.K."/>
            <person name="Ghazi I.A."/>
            <person name="Yadav M."/>
            <person name="Pandit A."/>
            <person name="Bhargava A."/>
            <person name="Sureshbabu K."/>
            <person name="Batra K."/>
            <person name="Sharma T.R."/>
            <person name="Mohapatra T."/>
            <person name="Singh N.K."/>
            <person name="Messing J."/>
            <person name="Nelson A.B."/>
            <person name="Fuks G."/>
            <person name="Kavchok S."/>
            <person name="Keizer G."/>
            <person name="Linton E."/>
            <person name="Llaca V."/>
            <person name="Song R."/>
            <person name="Tanyolac B."/>
            <person name="Young S."/>
            <person name="Ho-Il K."/>
            <person name="Hahn J.H."/>
            <person name="Sangsakoo G."/>
            <person name="Vanavichit A."/>
            <person name="de Mattos Luiz.A.T."/>
            <person name="Zimmer P.D."/>
            <person name="Malone G."/>
            <person name="Dellagostin O."/>
            <person name="de Oliveira A.C."/>
            <person name="Bevan M."/>
            <person name="Bancroft I."/>
            <person name="Minx P."/>
            <person name="Cordum H."/>
            <person name="Wilson R."/>
            <person name="Cheng Z."/>
            <person name="Jin W."/>
            <person name="Jiang J."/>
            <person name="Leong S.A."/>
            <person name="Iwama H."/>
            <person name="Gojobori T."/>
            <person name="Itoh T."/>
            <person name="Niimura Y."/>
            <person name="Fujii Y."/>
            <person name="Habara T."/>
            <person name="Sakai H."/>
            <person name="Sato Y."/>
            <person name="Wilson G."/>
            <person name="Kumar K."/>
            <person name="McCouch S."/>
            <person name="Juretic N."/>
            <person name="Hoen D."/>
            <person name="Wright S."/>
            <person name="Bruskiewich R."/>
            <person name="Bureau T."/>
            <person name="Miyao A."/>
            <person name="Hirochika H."/>
            <person name="Nishikawa T."/>
            <person name="Kadowaki K."/>
            <person name="Sugiura M."/>
            <person name="Burr B."/>
            <person name="Sasaki T."/>
        </authorList>
    </citation>
    <scope>NUCLEOTIDE SEQUENCE [LARGE SCALE GENOMIC DNA]</scope>
    <source>
        <strain evidence="2">cv. Nipponbare</strain>
    </source>
</reference>
<dbReference type="AlphaFoldDB" id="A0A0P0W5B1"/>
<dbReference type="PaxDb" id="39947-A0A0P0W5B1"/>
<accession>A0A0P0W5B1</accession>
<keyword evidence="2" id="KW-1185">Reference proteome</keyword>
<dbReference type="InParanoid" id="A0A0P0W5B1"/>
<organism evidence="1 2">
    <name type="scientific">Oryza sativa subsp. japonica</name>
    <name type="common">Rice</name>
    <dbReference type="NCBI Taxonomy" id="39947"/>
    <lineage>
        <taxon>Eukaryota</taxon>
        <taxon>Viridiplantae</taxon>
        <taxon>Streptophyta</taxon>
        <taxon>Embryophyta</taxon>
        <taxon>Tracheophyta</taxon>
        <taxon>Spermatophyta</taxon>
        <taxon>Magnoliopsida</taxon>
        <taxon>Liliopsida</taxon>
        <taxon>Poales</taxon>
        <taxon>Poaceae</taxon>
        <taxon>BOP clade</taxon>
        <taxon>Oryzoideae</taxon>
        <taxon>Oryzeae</taxon>
        <taxon>Oryzinae</taxon>
        <taxon>Oryza</taxon>
        <taxon>Oryza sativa</taxon>
    </lineage>
</organism>
<dbReference type="SMR" id="A0A0P0W5B1"/>
<name>A0A0P0W5B1_ORYSJ</name>